<dbReference type="PANTHER" id="PTHR43560">
    <property type="entry name" value="ION-TRANSLOCATING OXIDOREDUCTASE COMPLEX SUBUNIT B"/>
    <property type="match status" value="1"/>
</dbReference>
<name>A0AAQ4CU52_9CREN</name>
<dbReference type="InterPro" id="IPR017896">
    <property type="entry name" value="4Fe4S_Fe-S-bd"/>
</dbReference>
<evidence type="ECO:0000313" key="2">
    <source>
        <dbReference type="EMBL" id="BDB99333.1"/>
    </source>
</evidence>
<dbReference type="InterPro" id="IPR050395">
    <property type="entry name" value="4Fe4S_Ferredoxin_RnfB"/>
</dbReference>
<evidence type="ECO:0000313" key="3">
    <source>
        <dbReference type="Proteomes" id="UP001319921"/>
    </source>
</evidence>
<gene>
    <name evidence="2" type="ORF">SACC_23500</name>
</gene>
<protein>
    <submittedName>
        <fullName evidence="2">4Fe-4S ferredoxin</fullName>
    </submittedName>
</protein>
<dbReference type="AlphaFoldDB" id="A0AAQ4CU52"/>
<organism evidence="2 3">
    <name type="scientific">Saccharolobus caldissimus</name>
    <dbReference type="NCBI Taxonomy" id="1702097"/>
    <lineage>
        <taxon>Archaea</taxon>
        <taxon>Thermoproteota</taxon>
        <taxon>Thermoprotei</taxon>
        <taxon>Sulfolobales</taxon>
        <taxon>Sulfolobaceae</taxon>
        <taxon>Saccharolobus</taxon>
    </lineage>
</organism>
<dbReference type="Pfam" id="PF12838">
    <property type="entry name" value="Fer4_7"/>
    <property type="match status" value="1"/>
</dbReference>
<dbReference type="PANTHER" id="PTHR43560:SF1">
    <property type="entry name" value="ION-TRANSLOCATING OXIDOREDUCTASE COMPLEX SUBUNIT B"/>
    <property type="match status" value="1"/>
</dbReference>
<dbReference type="GeneID" id="68867074"/>
<dbReference type="EMBL" id="AP025226">
    <property type="protein sequence ID" value="BDB99333.1"/>
    <property type="molecule type" value="Genomic_DNA"/>
</dbReference>
<dbReference type="Proteomes" id="UP001319921">
    <property type="component" value="Chromosome"/>
</dbReference>
<proteinExistence type="predicted"/>
<feature type="domain" description="4Fe-4S ferredoxin-type" evidence="1">
    <location>
        <begin position="363"/>
        <end position="392"/>
    </location>
</feature>
<dbReference type="Gene3D" id="3.30.70.20">
    <property type="match status" value="1"/>
</dbReference>
<sequence length="498" mass="57206">MLLNVGLIVSQRAREYLGDEVLRKIFNEGRLSYLAEYGDYIVNDLRENSVQALVVVYERENKDIKEFLRNVDDLTGIHPLCVEEIYTEWFQTKDQAKALILAYIAKASLSILSLRIQPVRAKNISRRSLIRGKLYYYKPYPILYQDINFEREINYLTSLCPLIIKTPEGPQVSDVEKCSACGFCSGMSFLGYLEVPNFTTNQLVAFINSLSMHAPTDKVSVILISCKKLEKIPKIKEVYVYPLIAPCVASIHDSFLTSMVAVGFYPVLYSPDYKCELKDMAKLRAESIIKKFPGSDIYFPYVEDERKLIEFYEKIKGKMLERGLVPEDVILSRSRRRSLLLWSIEQMKNRTHLDENDEIQGIYKVIVDPSKCVLCGVCVRSCQMLVFDMKSNGEVTNLYYDLSYCIGSQRCIRNCPENAIKLVGNIRIKELGKKIIVSNKIIKCRICGKPMDSSKIKSRVDEMLISMGLSEVVNYTDVCNECKQKILTQKWIEKVLKK</sequence>
<accession>A0AAQ4CU52</accession>
<dbReference type="PROSITE" id="PS51379">
    <property type="entry name" value="4FE4S_FER_2"/>
    <property type="match status" value="2"/>
</dbReference>
<reference evidence="2 3" key="1">
    <citation type="journal article" date="2022" name="Microbiol. Resour. Announc.">
        <title>Complete Genome Sequence of the Hyperthermophilic and Acidophilic Archaeon Saccharolobus caldissimus Strain HS-3T.</title>
        <authorList>
            <person name="Sakai H.D."/>
            <person name="Kurosawa N."/>
        </authorList>
    </citation>
    <scope>NUCLEOTIDE SEQUENCE [LARGE SCALE GENOMIC DNA]</scope>
    <source>
        <strain evidence="2 3">JCM32116</strain>
    </source>
</reference>
<dbReference type="SUPFAM" id="SSF54862">
    <property type="entry name" value="4Fe-4S ferredoxins"/>
    <property type="match status" value="1"/>
</dbReference>
<dbReference type="KEGG" id="scas:SACC_23500"/>
<dbReference type="RefSeq" id="WP_229569652.1">
    <property type="nucleotide sequence ID" value="NZ_AP025226.1"/>
</dbReference>
<evidence type="ECO:0000259" key="1">
    <source>
        <dbReference type="PROSITE" id="PS51379"/>
    </source>
</evidence>
<feature type="domain" description="4Fe-4S ferredoxin-type" evidence="1">
    <location>
        <begin position="396"/>
        <end position="425"/>
    </location>
</feature>
<keyword evidence="3" id="KW-1185">Reference proteome</keyword>